<feature type="compositionally biased region" description="Basic residues" evidence="6">
    <location>
        <begin position="98"/>
        <end position="109"/>
    </location>
</feature>
<evidence type="ECO:0000256" key="1">
    <source>
        <dbReference type="ARBA" id="ARBA00004123"/>
    </source>
</evidence>
<evidence type="ECO:0000256" key="4">
    <source>
        <dbReference type="ARBA" id="ARBA00023204"/>
    </source>
</evidence>
<feature type="region of interest" description="Disordered" evidence="6">
    <location>
        <begin position="947"/>
        <end position="985"/>
    </location>
</feature>
<feature type="compositionally biased region" description="Basic and acidic residues" evidence="6">
    <location>
        <begin position="954"/>
        <end position="963"/>
    </location>
</feature>
<feature type="domain" description="Rad4 beta-hairpin" evidence="8">
    <location>
        <begin position="831"/>
        <end position="905"/>
    </location>
</feature>
<comment type="similarity">
    <text evidence="2">Belongs to the XPC family.</text>
</comment>
<protein>
    <submittedName>
        <fullName evidence="9">Uncharacterized protein</fullName>
    </submittedName>
</protein>
<dbReference type="InterPro" id="IPR018328">
    <property type="entry name" value="Rad4_beta-hairpin_dom3"/>
</dbReference>
<dbReference type="Gene3D" id="3.30.70.2460">
    <property type="entry name" value="Rad4, beta-hairpin domain BHD3"/>
    <property type="match status" value="1"/>
</dbReference>
<comment type="caution">
    <text evidence="9">The sequence shown here is derived from an EMBL/GenBank/DDBJ whole genome shotgun (WGS) entry which is preliminary data.</text>
</comment>
<dbReference type="GO" id="GO:0000111">
    <property type="term" value="C:nucleotide-excision repair factor 2 complex"/>
    <property type="evidence" value="ECO:0007669"/>
    <property type="project" value="TreeGrafter"/>
</dbReference>
<evidence type="ECO:0000313" key="10">
    <source>
        <dbReference type="Proteomes" id="UP001177023"/>
    </source>
</evidence>
<dbReference type="GO" id="GO:0006289">
    <property type="term" value="P:nucleotide-excision repair"/>
    <property type="evidence" value="ECO:0007669"/>
    <property type="project" value="InterPro"/>
</dbReference>
<dbReference type="PANTHER" id="PTHR12135:SF0">
    <property type="entry name" value="DNA REPAIR PROTEIN COMPLEMENTING XP-C CELLS"/>
    <property type="match status" value="1"/>
</dbReference>
<feature type="compositionally biased region" description="Basic and acidic residues" evidence="6">
    <location>
        <begin position="17"/>
        <end position="49"/>
    </location>
</feature>
<dbReference type="GO" id="GO:0006298">
    <property type="term" value="P:mismatch repair"/>
    <property type="evidence" value="ECO:0007669"/>
    <property type="project" value="TreeGrafter"/>
</dbReference>
<dbReference type="GO" id="GO:0003697">
    <property type="term" value="F:single-stranded DNA binding"/>
    <property type="evidence" value="ECO:0007669"/>
    <property type="project" value="TreeGrafter"/>
</dbReference>
<dbReference type="InterPro" id="IPR038765">
    <property type="entry name" value="Papain-like_cys_pep_sf"/>
</dbReference>
<feature type="compositionally biased region" description="Acidic residues" evidence="6">
    <location>
        <begin position="419"/>
        <end position="429"/>
    </location>
</feature>
<keyword evidence="3" id="KW-0227">DNA damage</keyword>
<dbReference type="InterPro" id="IPR004583">
    <property type="entry name" value="DNA_repair_Rad4"/>
</dbReference>
<feature type="compositionally biased region" description="Low complexity" evidence="6">
    <location>
        <begin position="972"/>
        <end position="985"/>
    </location>
</feature>
<evidence type="ECO:0000259" key="8">
    <source>
        <dbReference type="SMART" id="SM01032"/>
    </source>
</evidence>
<evidence type="ECO:0000256" key="2">
    <source>
        <dbReference type="ARBA" id="ARBA00009525"/>
    </source>
</evidence>
<keyword evidence="5" id="KW-0539">Nucleus</keyword>
<dbReference type="InterPro" id="IPR036985">
    <property type="entry name" value="Transglutaminase-like_sf"/>
</dbReference>
<feature type="compositionally biased region" description="Polar residues" evidence="6">
    <location>
        <begin position="197"/>
        <end position="207"/>
    </location>
</feature>
<dbReference type="GO" id="GO:0003684">
    <property type="term" value="F:damaged DNA binding"/>
    <property type="evidence" value="ECO:0007669"/>
    <property type="project" value="InterPro"/>
</dbReference>
<dbReference type="GO" id="GO:0005737">
    <property type="term" value="C:cytoplasm"/>
    <property type="evidence" value="ECO:0007669"/>
    <property type="project" value="TreeGrafter"/>
</dbReference>
<reference evidence="9" key="1">
    <citation type="submission" date="2023-06" db="EMBL/GenBank/DDBJ databases">
        <authorList>
            <person name="Delattre M."/>
        </authorList>
    </citation>
    <scope>NUCLEOTIDE SEQUENCE</scope>
    <source>
        <strain evidence="9">AF72</strain>
    </source>
</reference>
<accession>A0AA36G0U0</accession>
<dbReference type="InterPro" id="IPR018326">
    <property type="entry name" value="Rad4_beta-hairpin_dom1"/>
</dbReference>
<feature type="region of interest" description="Disordered" evidence="6">
    <location>
        <begin position="407"/>
        <end position="437"/>
    </location>
</feature>
<dbReference type="EMBL" id="CATQJA010002629">
    <property type="protein sequence ID" value="CAJ0574364.1"/>
    <property type="molecule type" value="Genomic_DNA"/>
</dbReference>
<evidence type="ECO:0000313" key="9">
    <source>
        <dbReference type="EMBL" id="CAJ0574364.1"/>
    </source>
</evidence>
<dbReference type="FunFam" id="3.30.70.2460:FF:000001">
    <property type="entry name" value="DNA repair protein Rad4 family"/>
    <property type="match status" value="1"/>
</dbReference>
<dbReference type="InterPro" id="IPR018325">
    <property type="entry name" value="Rad4/PNGase_transGLS-fold"/>
</dbReference>
<evidence type="ECO:0000256" key="5">
    <source>
        <dbReference type="ARBA" id="ARBA00023242"/>
    </source>
</evidence>
<evidence type="ECO:0000259" key="7">
    <source>
        <dbReference type="SMART" id="SM01030"/>
    </source>
</evidence>
<evidence type="ECO:0000256" key="3">
    <source>
        <dbReference type="ARBA" id="ARBA00022763"/>
    </source>
</evidence>
<organism evidence="9 10">
    <name type="scientific">Mesorhabditis spiculigera</name>
    <dbReference type="NCBI Taxonomy" id="96644"/>
    <lineage>
        <taxon>Eukaryota</taxon>
        <taxon>Metazoa</taxon>
        <taxon>Ecdysozoa</taxon>
        <taxon>Nematoda</taxon>
        <taxon>Chromadorea</taxon>
        <taxon>Rhabditida</taxon>
        <taxon>Rhabditina</taxon>
        <taxon>Rhabditomorpha</taxon>
        <taxon>Rhabditoidea</taxon>
        <taxon>Rhabditidae</taxon>
        <taxon>Mesorhabditinae</taxon>
        <taxon>Mesorhabditis</taxon>
    </lineage>
</organism>
<dbReference type="PANTHER" id="PTHR12135">
    <property type="entry name" value="DNA REPAIR PROTEIN XP-C / RAD4"/>
    <property type="match status" value="1"/>
</dbReference>
<dbReference type="Pfam" id="PF03835">
    <property type="entry name" value="Rad4"/>
    <property type="match status" value="1"/>
</dbReference>
<dbReference type="Pfam" id="PF10405">
    <property type="entry name" value="BHD_3"/>
    <property type="match status" value="1"/>
</dbReference>
<feature type="compositionally biased region" description="Polar residues" evidence="6">
    <location>
        <begin position="137"/>
        <end position="153"/>
    </location>
</feature>
<dbReference type="GO" id="GO:0071942">
    <property type="term" value="C:XPC complex"/>
    <property type="evidence" value="ECO:0007669"/>
    <property type="project" value="TreeGrafter"/>
</dbReference>
<dbReference type="SMART" id="SM01030">
    <property type="entry name" value="BHD_1"/>
    <property type="match status" value="1"/>
</dbReference>
<dbReference type="Pfam" id="PF10403">
    <property type="entry name" value="BHD_1"/>
    <property type="match status" value="1"/>
</dbReference>
<gene>
    <name evidence="9" type="ORF">MSPICULIGERA_LOCUS12699</name>
</gene>
<sequence length="985" mass="112009">MVATRRRKPNLPTQTEKTPEDGPEEELKTNDDTKDGKENVGDLPDKSAENDTAVETSAPPEAVRKRGKKQSAPEASEDAAAKRAKSPAAQSENSSKPGRAKKTVKHKKAIGAGDSGATPPKRLKVIDEAMETPVPFDNSSDSETEQVAGSSKQVPAKKRPERRDVEMVPFENTPEPEEQKKETKPKTSPIKKRPQRRSTLQPKSYAQKNDDSSFSDLSSEESVFDTSAEEVIGKKGKRVKKHQSSSEDDDEEEVDEPDATPPPKPKKKQRPQGVVRYRTGAAVEVKQPRASSSVPSSRPITPASGNSSSNPLDAGDPSTSSAKGVGRTIGLDVKAEQVREKQWVLDCFRLFKVLARDRNDEMSIDEAAELVYVLKKHGSIYTWGRIATGLQRNKHYLDAERVAQKEAPVAEPDYKSSSEDEWEEMEELDEPSKKPAPKKVEIHFEKRKAEINWEVKWLRQEVNKHVRAKYENAHRIHLLAWIGFLRRNVKQVLHEQLVPSLALTNIPSSYSNGGDEPITDELARKFAKWIHQNFKVVDEIKASKEEWDCRWDETARAATSIRDRCFDSDLQRALAYFVLFRAVNLETRLVANCDVVSRKKDDGGKKQPAEKKKKKKAPSIDVFCDFWIEYWSKGFKKWMCVNPITGEVDNPTEFEAKFSQPVHARNYVFGCSNNGQVRDVGARYLAAFGTPNYRRARTDQEWLDRVFRAKVIRADRTKAELEEMYFMKTLAGRPLPKSIAEYKDHPLYVLEKDLLKFEAIYPPPDVQKPIGQVRGLNVYPRSTVFHLQGDLNWIKLARSIKEGEKPYKIVKARPNSKTEPYKVPVVVDGRIPRNQYDNIYVYRESMIPDGCVHLNLPGIVQICRKAQKEHVAAVVGWDFHGGSNHPIIEGAVVLEKDADKLVFEWEAMEQRRREREDKRRRDRVRANWHKLVFGILRLRKLERKFGRNQGSNESKQKAETKDELADEEVEAENAAAWPAAKFTLR</sequence>
<feature type="region of interest" description="Disordered" evidence="6">
    <location>
        <begin position="1"/>
        <end position="325"/>
    </location>
</feature>
<feature type="domain" description="Rad4 beta-hairpin" evidence="7">
    <location>
        <begin position="731"/>
        <end position="785"/>
    </location>
</feature>
<dbReference type="Gene3D" id="2.20.20.110">
    <property type="entry name" value="Rad4, beta-hairpin domain BHD1"/>
    <property type="match status" value="1"/>
</dbReference>
<comment type="subcellular location">
    <subcellularLocation>
        <location evidence="1">Nucleus</location>
    </subcellularLocation>
</comment>
<dbReference type="AlphaFoldDB" id="A0AA36G0U0"/>
<dbReference type="InterPro" id="IPR042488">
    <property type="entry name" value="Rad4_BHD3_sf"/>
</dbReference>
<dbReference type="SUPFAM" id="SSF54001">
    <property type="entry name" value="Cysteine proteinases"/>
    <property type="match status" value="1"/>
</dbReference>
<proteinExistence type="inferred from homology"/>
<feature type="compositionally biased region" description="Polar residues" evidence="6">
    <location>
        <begin position="303"/>
        <end position="322"/>
    </location>
</feature>
<keyword evidence="4" id="KW-0234">DNA repair</keyword>
<evidence type="ECO:0000256" key="6">
    <source>
        <dbReference type="SAM" id="MobiDB-lite"/>
    </source>
</evidence>
<dbReference type="Proteomes" id="UP001177023">
    <property type="component" value="Unassembled WGS sequence"/>
</dbReference>
<name>A0AA36G0U0_9BILA</name>
<dbReference type="Gene3D" id="3.90.260.10">
    <property type="entry name" value="Transglutaminase-like"/>
    <property type="match status" value="1"/>
</dbReference>
<feature type="compositionally biased region" description="Acidic residues" evidence="6">
    <location>
        <begin position="246"/>
        <end position="258"/>
    </location>
</feature>
<feature type="non-terminal residue" evidence="9">
    <location>
        <position position="985"/>
    </location>
</feature>
<dbReference type="SMART" id="SM01032">
    <property type="entry name" value="BHD_3"/>
    <property type="match status" value="1"/>
</dbReference>
<keyword evidence="10" id="KW-1185">Reference proteome</keyword>
<feature type="compositionally biased region" description="Low complexity" evidence="6">
    <location>
        <begin position="288"/>
        <end position="299"/>
    </location>
</feature>
<feature type="compositionally biased region" description="Basic residues" evidence="6">
    <location>
        <begin position="234"/>
        <end position="243"/>
    </location>
</feature>